<dbReference type="GO" id="GO:0046983">
    <property type="term" value="F:protein dimerization activity"/>
    <property type="evidence" value="ECO:0007669"/>
    <property type="project" value="InterPro"/>
</dbReference>
<evidence type="ECO:0000256" key="7">
    <source>
        <dbReference type="ARBA" id="ARBA00022840"/>
    </source>
</evidence>
<evidence type="ECO:0000256" key="8">
    <source>
        <dbReference type="ARBA" id="ARBA00023012"/>
    </source>
</evidence>
<keyword evidence="3" id="KW-0597">Phosphoprotein</keyword>
<dbReference type="GO" id="GO:0005524">
    <property type="term" value="F:ATP binding"/>
    <property type="evidence" value="ECO:0007669"/>
    <property type="project" value="UniProtKB-KW"/>
</dbReference>
<feature type="domain" description="GAF" evidence="9">
    <location>
        <begin position="34"/>
        <end position="186"/>
    </location>
</feature>
<evidence type="ECO:0000256" key="4">
    <source>
        <dbReference type="ARBA" id="ARBA00022679"/>
    </source>
</evidence>
<keyword evidence="4 11" id="KW-0808">Transferase</keyword>
<dbReference type="InterPro" id="IPR003594">
    <property type="entry name" value="HATPase_dom"/>
</dbReference>
<keyword evidence="8" id="KW-0902">Two-component regulatory system</keyword>
<evidence type="ECO:0000259" key="10">
    <source>
        <dbReference type="SMART" id="SM00387"/>
    </source>
</evidence>
<keyword evidence="5" id="KW-0547">Nucleotide-binding</keyword>
<dbReference type="InterPro" id="IPR036890">
    <property type="entry name" value="HATPase_C_sf"/>
</dbReference>
<dbReference type="EMBL" id="CXWC01000006">
    <property type="protein sequence ID" value="CTQ69452.1"/>
    <property type="molecule type" value="Genomic_DNA"/>
</dbReference>
<evidence type="ECO:0000256" key="2">
    <source>
        <dbReference type="ARBA" id="ARBA00012438"/>
    </source>
</evidence>
<dbReference type="Pfam" id="PF02518">
    <property type="entry name" value="HATPase_c"/>
    <property type="match status" value="1"/>
</dbReference>
<dbReference type="AlphaFoldDB" id="A0A0M7A4N3"/>
<comment type="catalytic activity">
    <reaction evidence="1">
        <text>ATP + protein L-histidine = ADP + protein N-phospho-L-histidine.</text>
        <dbReference type="EC" id="2.7.13.3"/>
    </reaction>
</comment>
<name>A0A0M7A4N3_9HYPH</name>
<proteinExistence type="predicted"/>
<dbReference type="Proteomes" id="UP000049983">
    <property type="component" value="Unassembled WGS sequence"/>
</dbReference>
<dbReference type="GO" id="GO:0016020">
    <property type="term" value="C:membrane"/>
    <property type="evidence" value="ECO:0007669"/>
    <property type="project" value="InterPro"/>
</dbReference>
<dbReference type="GeneID" id="97669536"/>
<feature type="domain" description="Histidine kinase/HSP90-like ATPase" evidence="10">
    <location>
        <begin position="321"/>
        <end position="414"/>
    </location>
</feature>
<evidence type="ECO:0000259" key="9">
    <source>
        <dbReference type="SMART" id="SM00065"/>
    </source>
</evidence>
<dbReference type="STRING" id="311410.LA5095_05917"/>
<reference evidence="12" key="1">
    <citation type="submission" date="2015-07" db="EMBL/GenBank/DDBJ databases">
        <authorList>
            <person name="Rodrigo-Torres Lidia"/>
            <person name="Arahal R.David."/>
        </authorList>
    </citation>
    <scope>NUCLEOTIDE SEQUENCE [LARGE SCALE GENOMIC DNA]</scope>
    <source>
        <strain evidence="12">CECT 5096</strain>
    </source>
</reference>
<dbReference type="SUPFAM" id="SSF55874">
    <property type="entry name" value="ATPase domain of HSP90 chaperone/DNA topoisomerase II/histidine kinase"/>
    <property type="match status" value="1"/>
</dbReference>
<dbReference type="InterPro" id="IPR011712">
    <property type="entry name" value="Sig_transdc_His_kin_sub3_dim/P"/>
</dbReference>
<dbReference type="InterPro" id="IPR029016">
    <property type="entry name" value="GAF-like_dom_sf"/>
</dbReference>
<evidence type="ECO:0000313" key="11">
    <source>
        <dbReference type="EMBL" id="CTQ69452.1"/>
    </source>
</evidence>
<dbReference type="PANTHER" id="PTHR24421:SF10">
    <property type="entry name" value="NITRATE_NITRITE SENSOR PROTEIN NARQ"/>
    <property type="match status" value="1"/>
</dbReference>
<accession>A0A0M7A4N3</accession>
<protein>
    <recommendedName>
        <fullName evidence="2">histidine kinase</fullName>
        <ecNumber evidence="2">2.7.13.3</ecNumber>
    </recommendedName>
</protein>
<dbReference type="EC" id="2.7.13.3" evidence="2"/>
<evidence type="ECO:0000256" key="6">
    <source>
        <dbReference type="ARBA" id="ARBA00022777"/>
    </source>
</evidence>
<evidence type="ECO:0000313" key="12">
    <source>
        <dbReference type="Proteomes" id="UP000049983"/>
    </source>
</evidence>
<keyword evidence="6 11" id="KW-0418">Kinase</keyword>
<evidence type="ECO:0000256" key="3">
    <source>
        <dbReference type="ARBA" id="ARBA00022553"/>
    </source>
</evidence>
<keyword evidence="12" id="KW-1185">Reference proteome</keyword>
<gene>
    <name evidence="11" type="primary">devS</name>
    <name evidence="11" type="ORF">LA5096_02143</name>
</gene>
<dbReference type="Gene3D" id="3.30.565.10">
    <property type="entry name" value="Histidine kinase-like ATPase, C-terminal domain"/>
    <property type="match status" value="1"/>
</dbReference>
<dbReference type="SUPFAM" id="SSF55781">
    <property type="entry name" value="GAF domain-like"/>
    <property type="match status" value="1"/>
</dbReference>
<evidence type="ECO:0000256" key="1">
    <source>
        <dbReference type="ARBA" id="ARBA00000085"/>
    </source>
</evidence>
<organism evidence="11 12">
    <name type="scientific">Roseibium album</name>
    <dbReference type="NCBI Taxonomy" id="311410"/>
    <lineage>
        <taxon>Bacteria</taxon>
        <taxon>Pseudomonadati</taxon>
        <taxon>Pseudomonadota</taxon>
        <taxon>Alphaproteobacteria</taxon>
        <taxon>Hyphomicrobiales</taxon>
        <taxon>Stappiaceae</taxon>
        <taxon>Roseibium</taxon>
    </lineage>
</organism>
<dbReference type="Gene3D" id="3.30.450.40">
    <property type="match status" value="1"/>
</dbReference>
<dbReference type="InterPro" id="IPR050482">
    <property type="entry name" value="Sensor_HK_TwoCompSys"/>
</dbReference>
<dbReference type="SMART" id="SM00387">
    <property type="entry name" value="HATPase_c"/>
    <property type="match status" value="1"/>
</dbReference>
<dbReference type="InterPro" id="IPR003018">
    <property type="entry name" value="GAF"/>
</dbReference>
<evidence type="ECO:0000256" key="5">
    <source>
        <dbReference type="ARBA" id="ARBA00022741"/>
    </source>
</evidence>
<dbReference type="GO" id="GO:0000155">
    <property type="term" value="F:phosphorelay sensor kinase activity"/>
    <property type="evidence" value="ECO:0007669"/>
    <property type="project" value="InterPro"/>
</dbReference>
<dbReference type="Pfam" id="PF07730">
    <property type="entry name" value="HisKA_3"/>
    <property type="match status" value="1"/>
</dbReference>
<dbReference type="SMART" id="SM00065">
    <property type="entry name" value="GAF"/>
    <property type="match status" value="1"/>
</dbReference>
<sequence length="432" mass="47736">MTDESTKTGASAISAEAMLQRFLLISRAVAGQLDFQSLIQKVSEEVGFFLPHDHIDVCILTGERDMHVAYEARLHTGWGEAPEPVPVSFSPIRSILRGEEEFILTADAQLDERFHFDGAFSDPIFDARLRSRLHVPLQVEGKVIGALSYSCHARGIYEDSHVTIAQYVADLLSSYIHALNQGERARKAAIRQAEIHAHAEGLRAGALRLTEALEQERQRIGMDLHDQTLADLTRLNHELRRLRQSPKIPGEALNSLTDRLEGCLQELRSIIEDARPSVLKLFGFEEGIEALLERAIASQARPITVKFSDETDGTGNSLQETLQIALFRITQEAVNNAIKHADASRISVCLSQADGYLCLSITDNGLGLVSDDTDHLGGIENMRTRATLISAEFSIEPAEKSSGTCVRVMMPVTNLTKCPITEPERNNAYLDS</sequence>
<keyword evidence="7" id="KW-0067">ATP-binding</keyword>
<dbReference type="RefSeq" id="WP_199485860.1">
    <property type="nucleotide sequence ID" value="NZ_CXWA01000015.1"/>
</dbReference>
<dbReference type="PANTHER" id="PTHR24421">
    <property type="entry name" value="NITRATE/NITRITE SENSOR PROTEIN NARX-RELATED"/>
    <property type="match status" value="1"/>
</dbReference>
<dbReference type="CDD" id="cd16917">
    <property type="entry name" value="HATPase_UhpB-NarQ-NarX-like"/>
    <property type="match status" value="1"/>
</dbReference>